<dbReference type="PANTHER" id="PTHR42953:SF1">
    <property type="entry name" value="METAL-BINDING PROTEIN HI_0362-RELATED"/>
    <property type="match status" value="1"/>
</dbReference>
<comment type="caution">
    <text evidence="7">The sequence shown here is derived from an EMBL/GenBank/DDBJ whole genome shotgun (WGS) entry which is preliminary data.</text>
</comment>
<dbReference type="RefSeq" id="WP_073610049.1">
    <property type="nucleotide sequence ID" value="NZ_MRCG01000016.1"/>
</dbReference>
<gene>
    <name evidence="7" type="ORF">NIES30_19140</name>
</gene>
<dbReference type="InterPro" id="IPR006128">
    <property type="entry name" value="Lipoprotein_PsaA-like"/>
</dbReference>
<dbReference type="PRINTS" id="PR00691">
    <property type="entry name" value="ADHESINB"/>
</dbReference>
<dbReference type="Proteomes" id="UP000185557">
    <property type="component" value="Unassembled WGS sequence"/>
</dbReference>
<dbReference type="OrthoDB" id="9793396at2"/>
<evidence type="ECO:0000256" key="1">
    <source>
        <dbReference type="ARBA" id="ARBA00004196"/>
    </source>
</evidence>
<dbReference type="PROSITE" id="PS51257">
    <property type="entry name" value="PROKAR_LIPOPROTEIN"/>
    <property type="match status" value="1"/>
</dbReference>
<name>A0A1U7J1B4_9CYAN</name>
<dbReference type="InterPro" id="IPR050492">
    <property type="entry name" value="Bact_metal-bind_prot9"/>
</dbReference>
<comment type="similarity">
    <text evidence="5">Belongs to the bacterial solute-binding protein 9 family.</text>
</comment>
<dbReference type="GO" id="GO:0046872">
    <property type="term" value="F:metal ion binding"/>
    <property type="evidence" value="ECO:0007669"/>
    <property type="project" value="UniProtKB-KW"/>
</dbReference>
<evidence type="ECO:0000256" key="3">
    <source>
        <dbReference type="ARBA" id="ARBA00022723"/>
    </source>
</evidence>
<dbReference type="InterPro" id="IPR006127">
    <property type="entry name" value="ZnuA-like"/>
</dbReference>
<organism evidence="7 8">
    <name type="scientific">Phormidium tenue NIES-30</name>
    <dbReference type="NCBI Taxonomy" id="549789"/>
    <lineage>
        <taxon>Bacteria</taxon>
        <taxon>Bacillati</taxon>
        <taxon>Cyanobacteriota</taxon>
        <taxon>Cyanophyceae</taxon>
        <taxon>Oscillatoriophycideae</taxon>
        <taxon>Oscillatoriales</taxon>
        <taxon>Oscillatoriaceae</taxon>
        <taxon>Phormidium</taxon>
    </lineage>
</organism>
<dbReference type="InterPro" id="IPR006129">
    <property type="entry name" value="AdhesinB"/>
</dbReference>
<evidence type="ECO:0000256" key="4">
    <source>
        <dbReference type="ARBA" id="ARBA00022729"/>
    </source>
</evidence>
<evidence type="ECO:0000313" key="8">
    <source>
        <dbReference type="Proteomes" id="UP000185557"/>
    </source>
</evidence>
<keyword evidence="4" id="KW-0732">Signal</keyword>
<feature type="region of interest" description="Disordered" evidence="6">
    <location>
        <begin position="150"/>
        <end position="191"/>
    </location>
</feature>
<evidence type="ECO:0000256" key="2">
    <source>
        <dbReference type="ARBA" id="ARBA00022448"/>
    </source>
</evidence>
<keyword evidence="2 5" id="KW-0813">Transport</keyword>
<evidence type="ECO:0000256" key="6">
    <source>
        <dbReference type="SAM" id="MobiDB-lite"/>
    </source>
</evidence>
<evidence type="ECO:0000313" key="7">
    <source>
        <dbReference type="EMBL" id="OKH45645.1"/>
    </source>
</evidence>
<proteinExistence type="inferred from homology"/>
<dbReference type="GO" id="GO:0007155">
    <property type="term" value="P:cell adhesion"/>
    <property type="evidence" value="ECO:0007669"/>
    <property type="project" value="InterPro"/>
</dbReference>
<dbReference type="EMBL" id="MRCG01000016">
    <property type="protein sequence ID" value="OKH45645.1"/>
    <property type="molecule type" value="Genomic_DNA"/>
</dbReference>
<keyword evidence="8" id="KW-1185">Reference proteome</keyword>
<protein>
    <submittedName>
        <fullName evidence="7">Metal ABC transporter substrate-binding protein</fullName>
    </submittedName>
</protein>
<sequence length="370" mass="38803">MFLHRVSPLVPSRAKRWSAAIALAVGLVGCSSNGGPVAESEAEAPVEADSPVVVATTSVLCDLTQQIAETTIALTCLLDPGTDPHTYQVKPSDRQALEQADLVLYDGYGYAPTLIKMVESSSTEAAQVPVYEQAVPTPLMGAAHDDHDSEAVHAEGDGHDHSAEGAEEHANRAEEDGDSDSQGSMPDPHIWHSAKHNAAMASVIADRLAEINPDQAGLYAENASRLVSQFEAIDRWIQTQVATIPADQRQLVTTHNSFGYFAEAYGFEVKGALSGLSTDEKPTPGALTALVEQVKAAQVPTIFAETTTNPQLIETVAKDAGVTVAEQPLFVEGPGGPGSAAETMQDVLVVNTCVVVDALGGSCDRASAPL</sequence>
<feature type="compositionally biased region" description="Basic and acidic residues" evidence="6">
    <location>
        <begin position="150"/>
        <end position="174"/>
    </location>
</feature>
<dbReference type="GO" id="GO:0030001">
    <property type="term" value="P:metal ion transport"/>
    <property type="evidence" value="ECO:0007669"/>
    <property type="project" value="InterPro"/>
</dbReference>
<dbReference type="GO" id="GO:0030313">
    <property type="term" value="C:cell envelope"/>
    <property type="evidence" value="ECO:0007669"/>
    <property type="project" value="UniProtKB-SubCell"/>
</dbReference>
<dbReference type="AlphaFoldDB" id="A0A1U7J1B4"/>
<dbReference type="Gene3D" id="3.40.50.1980">
    <property type="entry name" value="Nitrogenase molybdenum iron protein domain"/>
    <property type="match status" value="2"/>
</dbReference>
<comment type="subcellular location">
    <subcellularLocation>
        <location evidence="1">Cell envelope</location>
    </subcellularLocation>
</comment>
<evidence type="ECO:0000256" key="5">
    <source>
        <dbReference type="RuleBase" id="RU003512"/>
    </source>
</evidence>
<reference evidence="7 8" key="1">
    <citation type="submission" date="2016-11" db="EMBL/GenBank/DDBJ databases">
        <title>Draft Genome Sequences of Nine Cyanobacterial Strains from Diverse Habitats.</title>
        <authorList>
            <person name="Zhu T."/>
            <person name="Hou S."/>
            <person name="Lu X."/>
            <person name="Hess W.R."/>
        </authorList>
    </citation>
    <scope>NUCLEOTIDE SEQUENCE [LARGE SCALE GENOMIC DNA]</scope>
    <source>
        <strain evidence="7 8">NIES-30</strain>
    </source>
</reference>
<dbReference type="PANTHER" id="PTHR42953">
    <property type="entry name" value="HIGH-AFFINITY ZINC UPTAKE SYSTEM PROTEIN ZNUA-RELATED"/>
    <property type="match status" value="1"/>
</dbReference>
<keyword evidence="3" id="KW-0479">Metal-binding</keyword>
<dbReference type="PRINTS" id="PR00690">
    <property type="entry name" value="ADHESNFAMILY"/>
</dbReference>
<dbReference type="STRING" id="549789.NIES30_19140"/>
<dbReference type="SUPFAM" id="SSF53807">
    <property type="entry name" value="Helical backbone' metal receptor"/>
    <property type="match status" value="1"/>
</dbReference>
<accession>A0A1U7J1B4</accession>
<dbReference type="Pfam" id="PF01297">
    <property type="entry name" value="ZnuA"/>
    <property type="match status" value="1"/>
</dbReference>